<evidence type="ECO:0000313" key="3">
    <source>
        <dbReference type="Proteomes" id="UP001328107"/>
    </source>
</evidence>
<dbReference type="GO" id="GO:0005765">
    <property type="term" value="C:lysosomal membrane"/>
    <property type="evidence" value="ECO:0007669"/>
    <property type="project" value="TreeGrafter"/>
</dbReference>
<name>A0AAN5CJZ7_9BILA</name>
<feature type="non-terminal residue" evidence="2">
    <location>
        <position position="253"/>
    </location>
</feature>
<dbReference type="InterPro" id="IPR051869">
    <property type="entry name" value="STARD3"/>
</dbReference>
<proteinExistence type="predicted"/>
<dbReference type="Proteomes" id="UP001328107">
    <property type="component" value="Unassembled WGS sequence"/>
</dbReference>
<dbReference type="GO" id="GO:0005789">
    <property type="term" value="C:endoplasmic reticulum membrane"/>
    <property type="evidence" value="ECO:0007669"/>
    <property type="project" value="TreeGrafter"/>
</dbReference>
<dbReference type="Gene3D" id="3.30.530.20">
    <property type="match status" value="1"/>
</dbReference>
<dbReference type="PANTHER" id="PTHR46121">
    <property type="entry name" value="STEROIDOGENIC ACUTE REGULATORY PROTEIN-LIKE"/>
    <property type="match status" value="1"/>
</dbReference>
<dbReference type="GO" id="GO:0099044">
    <property type="term" value="P:vesicle tethering to endoplasmic reticulum"/>
    <property type="evidence" value="ECO:0007669"/>
    <property type="project" value="TreeGrafter"/>
</dbReference>
<dbReference type="SUPFAM" id="SSF55961">
    <property type="entry name" value="Bet v1-like"/>
    <property type="match status" value="1"/>
</dbReference>
<organism evidence="2 3">
    <name type="scientific">Pristionchus mayeri</name>
    <dbReference type="NCBI Taxonomy" id="1317129"/>
    <lineage>
        <taxon>Eukaryota</taxon>
        <taxon>Metazoa</taxon>
        <taxon>Ecdysozoa</taxon>
        <taxon>Nematoda</taxon>
        <taxon>Chromadorea</taxon>
        <taxon>Rhabditida</taxon>
        <taxon>Rhabditina</taxon>
        <taxon>Diplogasteromorpha</taxon>
        <taxon>Diplogasteroidea</taxon>
        <taxon>Neodiplogasteridae</taxon>
        <taxon>Pristionchus</taxon>
    </lineage>
</organism>
<dbReference type="GO" id="GO:0008289">
    <property type="term" value="F:lipid binding"/>
    <property type="evidence" value="ECO:0007669"/>
    <property type="project" value="InterPro"/>
</dbReference>
<protein>
    <recommendedName>
        <fullName evidence="1">START domain-containing protein</fullName>
    </recommendedName>
</protein>
<evidence type="ECO:0000313" key="2">
    <source>
        <dbReference type="EMBL" id="GMR45761.1"/>
    </source>
</evidence>
<keyword evidence="3" id="KW-1185">Reference proteome</keyword>
<accession>A0AAN5CJZ7</accession>
<dbReference type="EMBL" id="BTRK01000004">
    <property type="protein sequence ID" value="GMR45761.1"/>
    <property type="molecule type" value="Genomic_DNA"/>
</dbReference>
<evidence type="ECO:0000259" key="1">
    <source>
        <dbReference type="PROSITE" id="PS50848"/>
    </source>
</evidence>
<dbReference type="PROSITE" id="PS50848">
    <property type="entry name" value="START"/>
    <property type="match status" value="1"/>
</dbReference>
<dbReference type="SMART" id="SM00234">
    <property type="entry name" value="START"/>
    <property type="match status" value="1"/>
</dbReference>
<feature type="non-terminal residue" evidence="2">
    <location>
        <position position="1"/>
    </location>
</feature>
<reference evidence="3" key="1">
    <citation type="submission" date="2022-10" db="EMBL/GenBank/DDBJ databases">
        <title>Genome assembly of Pristionchus species.</title>
        <authorList>
            <person name="Yoshida K."/>
            <person name="Sommer R.J."/>
        </authorList>
    </citation>
    <scope>NUCLEOTIDE SEQUENCE [LARGE SCALE GENOMIC DNA]</scope>
    <source>
        <strain evidence="3">RS5460</strain>
    </source>
</reference>
<dbReference type="AlphaFoldDB" id="A0AAN5CJZ7"/>
<dbReference type="GO" id="GO:0140284">
    <property type="term" value="C:endoplasmic reticulum-endosome membrane contact site"/>
    <property type="evidence" value="ECO:0007669"/>
    <property type="project" value="TreeGrafter"/>
</dbReference>
<dbReference type="InterPro" id="IPR023393">
    <property type="entry name" value="START-like_dom_sf"/>
</dbReference>
<dbReference type="GO" id="GO:0031902">
    <property type="term" value="C:late endosome membrane"/>
    <property type="evidence" value="ECO:0007669"/>
    <property type="project" value="TreeGrafter"/>
</dbReference>
<comment type="caution">
    <text evidence="2">The sequence shown here is derived from an EMBL/GenBank/DDBJ whole genome shotgun (WGS) entry which is preliminary data.</text>
</comment>
<sequence>ILGIVAHRSSTIVFIINFPFLSANPAVSITLHGVTDALKPEFAKYADALKAGEAAFIDAEKLFADFETKEGWKKTDFLPSFPISRRSTGLERNEEMMSRFSNTVPNSPLRVQGIEALFSWNPTISFSDIIVPLTDNADIVHYGNNDILVIKGREFLTVRLYRQTPSGFIMASRSIDLQEVTVKSGKIRANATLGASQFRQNPSSPRSTLCDVVLLVDLKGDLPKKMVEQSMPAVLALLIEQNIKHFKELVRYS</sequence>
<feature type="domain" description="START" evidence="1">
    <location>
        <begin position="120"/>
        <end position="251"/>
    </location>
</feature>
<dbReference type="Pfam" id="PF01852">
    <property type="entry name" value="START"/>
    <property type="match status" value="1"/>
</dbReference>
<dbReference type="InterPro" id="IPR002913">
    <property type="entry name" value="START_lipid-bd_dom"/>
</dbReference>
<dbReference type="PANTHER" id="PTHR46121:SF3">
    <property type="entry name" value="STEROIDOGENIC ACUTE REGULATORY-LIKE PROTEIN 1"/>
    <property type="match status" value="1"/>
</dbReference>
<gene>
    <name evidence="2" type="ORF">PMAYCL1PPCAC_15956</name>
</gene>